<dbReference type="GO" id="GO:0005886">
    <property type="term" value="C:plasma membrane"/>
    <property type="evidence" value="ECO:0007669"/>
    <property type="project" value="UniProtKB-SubCell"/>
</dbReference>
<keyword evidence="10" id="KW-1185">Reference proteome</keyword>
<evidence type="ECO:0000256" key="4">
    <source>
        <dbReference type="ARBA" id="ARBA00022692"/>
    </source>
</evidence>
<feature type="transmembrane region" description="Helical" evidence="7">
    <location>
        <begin position="108"/>
        <end position="126"/>
    </location>
</feature>
<keyword evidence="3" id="KW-1003">Cell membrane</keyword>
<dbReference type="Proteomes" id="UP001157160">
    <property type="component" value="Unassembled WGS sequence"/>
</dbReference>
<dbReference type="PANTHER" id="PTHR42920:SF5">
    <property type="entry name" value="EAMA DOMAIN-CONTAINING PROTEIN"/>
    <property type="match status" value="1"/>
</dbReference>
<keyword evidence="6 7" id="KW-0472">Membrane</keyword>
<feature type="transmembrane region" description="Helical" evidence="7">
    <location>
        <begin position="75"/>
        <end position="96"/>
    </location>
</feature>
<dbReference type="InterPro" id="IPR051258">
    <property type="entry name" value="Diverse_Substrate_Transporter"/>
</dbReference>
<reference evidence="9 10" key="1">
    <citation type="journal article" date="2014" name="Int. J. Syst. Evol. Microbiol.">
        <title>Complete genome sequence of Corynebacterium casei LMG S-19264T (=DSM 44701T), isolated from a smear-ripened cheese.</title>
        <authorList>
            <consortium name="US DOE Joint Genome Institute (JGI-PGF)"/>
            <person name="Walter F."/>
            <person name="Albersmeier A."/>
            <person name="Kalinowski J."/>
            <person name="Ruckert C."/>
        </authorList>
    </citation>
    <scope>NUCLEOTIDE SEQUENCE [LARGE SCALE GENOMIC DNA]</scope>
    <source>
        <strain evidence="9 10">NBRC 112289</strain>
    </source>
</reference>
<proteinExistence type="inferred from homology"/>
<dbReference type="InterPro" id="IPR037185">
    <property type="entry name" value="EmrE-like"/>
</dbReference>
<organism evidence="9 10">
    <name type="scientific">Arenivirga flava</name>
    <dbReference type="NCBI Taxonomy" id="1930060"/>
    <lineage>
        <taxon>Bacteria</taxon>
        <taxon>Bacillati</taxon>
        <taxon>Actinomycetota</taxon>
        <taxon>Actinomycetes</taxon>
        <taxon>Micrococcales</taxon>
        <taxon>Microbacteriaceae</taxon>
        <taxon>Arenivirga</taxon>
    </lineage>
</organism>
<comment type="similarity">
    <text evidence="2">Belongs to the EamA transporter family.</text>
</comment>
<feature type="domain" description="EamA" evidence="8">
    <location>
        <begin position="108"/>
        <end position="240"/>
    </location>
</feature>
<evidence type="ECO:0000256" key="7">
    <source>
        <dbReference type="SAM" id="Phobius"/>
    </source>
</evidence>
<dbReference type="SUPFAM" id="SSF103481">
    <property type="entry name" value="Multidrug resistance efflux transporter EmrE"/>
    <property type="match status" value="2"/>
</dbReference>
<feature type="transmembrane region" description="Helical" evidence="7">
    <location>
        <begin position="27"/>
        <end position="46"/>
    </location>
</feature>
<name>A0AA37UE61_9MICO</name>
<evidence type="ECO:0000256" key="3">
    <source>
        <dbReference type="ARBA" id="ARBA00022475"/>
    </source>
</evidence>
<dbReference type="PANTHER" id="PTHR42920">
    <property type="entry name" value="OS03G0707200 PROTEIN-RELATED"/>
    <property type="match status" value="1"/>
</dbReference>
<protein>
    <recommendedName>
        <fullName evidence="8">EamA domain-containing protein</fullName>
    </recommendedName>
</protein>
<evidence type="ECO:0000259" key="8">
    <source>
        <dbReference type="Pfam" id="PF00892"/>
    </source>
</evidence>
<accession>A0AA37UE61</accession>
<evidence type="ECO:0000313" key="10">
    <source>
        <dbReference type="Proteomes" id="UP001157160"/>
    </source>
</evidence>
<evidence type="ECO:0000313" key="9">
    <source>
        <dbReference type="EMBL" id="GMA27458.1"/>
    </source>
</evidence>
<evidence type="ECO:0000256" key="1">
    <source>
        <dbReference type="ARBA" id="ARBA00004651"/>
    </source>
</evidence>
<sequence>MLRLLGAALLLLLLVRPDLRGWRRPQWGTVLLFGATMAGMNGFFYASIDRIPLSVAVAIEFAGPLLLAAALSRRLIDGICVGAAAGSIVVLTLGGGHGDTASAPLDPLGVLFAIVAGAFWAAYIVAGRRVGTVVPGHGALAVGMLVSAVLLAPFGIAGLHDAVRSPMDLLPFALVALLSSFLPYSLEFAALRRLDARAFGVLLSLEPAAAALFGWVLLDQHLQPAQLAAVAVVIAASIVSTLSAPRASERAPGPPTAPVAAVR</sequence>
<keyword evidence="5 7" id="KW-1133">Transmembrane helix</keyword>
<gene>
    <name evidence="9" type="ORF">GCM10025874_07110</name>
</gene>
<dbReference type="AlphaFoldDB" id="A0AA37UE61"/>
<evidence type="ECO:0000256" key="2">
    <source>
        <dbReference type="ARBA" id="ARBA00007362"/>
    </source>
</evidence>
<comment type="subcellular location">
    <subcellularLocation>
        <location evidence="1">Cell membrane</location>
        <topology evidence="1">Multi-pass membrane protein</topology>
    </subcellularLocation>
</comment>
<feature type="transmembrane region" description="Helical" evidence="7">
    <location>
        <begin position="224"/>
        <end position="244"/>
    </location>
</feature>
<evidence type="ECO:0000256" key="5">
    <source>
        <dbReference type="ARBA" id="ARBA00022989"/>
    </source>
</evidence>
<evidence type="ECO:0000256" key="6">
    <source>
        <dbReference type="ARBA" id="ARBA00023136"/>
    </source>
</evidence>
<feature type="transmembrane region" description="Helical" evidence="7">
    <location>
        <begin position="169"/>
        <end position="186"/>
    </location>
</feature>
<comment type="caution">
    <text evidence="9">The sequence shown here is derived from an EMBL/GenBank/DDBJ whole genome shotgun (WGS) entry which is preliminary data.</text>
</comment>
<keyword evidence="4 7" id="KW-0812">Transmembrane</keyword>
<dbReference type="EMBL" id="BSUL01000001">
    <property type="protein sequence ID" value="GMA27458.1"/>
    <property type="molecule type" value="Genomic_DNA"/>
</dbReference>
<dbReference type="InterPro" id="IPR000620">
    <property type="entry name" value="EamA_dom"/>
</dbReference>
<dbReference type="Pfam" id="PF00892">
    <property type="entry name" value="EamA"/>
    <property type="match status" value="1"/>
</dbReference>
<feature type="transmembrane region" description="Helical" evidence="7">
    <location>
        <begin position="138"/>
        <end position="157"/>
    </location>
</feature>
<feature type="transmembrane region" description="Helical" evidence="7">
    <location>
        <begin position="198"/>
        <end position="218"/>
    </location>
</feature>